<evidence type="ECO:0000313" key="2">
    <source>
        <dbReference type="Proteomes" id="UP000234632"/>
    </source>
</evidence>
<dbReference type="Proteomes" id="UP000234632">
    <property type="component" value="Unassembled WGS sequence"/>
</dbReference>
<evidence type="ECO:0000313" key="1">
    <source>
        <dbReference type="EMBL" id="PLC11855.1"/>
    </source>
</evidence>
<gene>
    <name evidence="1" type="ORF">AUQ48_05925</name>
</gene>
<protein>
    <submittedName>
        <fullName evidence="1">Uncharacterized protein</fullName>
    </submittedName>
</protein>
<dbReference type="EMBL" id="LOMZ01000001">
    <property type="protein sequence ID" value="PLC11855.1"/>
    <property type="molecule type" value="Genomic_DNA"/>
</dbReference>
<name>A0A2N4T0U4_9MICC</name>
<accession>A0A2N4T0U4</accession>
<dbReference type="RefSeq" id="WP_101851571.1">
    <property type="nucleotide sequence ID" value="NZ_LOMZ01000001.1"/>
</dbReference>
<dbReference type="AlphaFoldDB" id="A0A2N4T0U4"/>
<proteinExistence type="predicted"/>
<organism evidence="1 2">
    <name type="scientific">Kocuria flava</name>
    <dbReference type="NCBI Taxonomy" id="446860"/>
    <lineage>
        <taxon>Bacteria</taxon>
        <taxon>Bacillati</taxon>
        <taxon>Actinomycetota</taxon>
        <taxon>Actinomycetes</taxon>
        <taxon>Micrococcales</taxon>
        <taxon>Micrococcaceae</taxon>
        <taxon>Kocuria</taxon>
    </lineage>
</organism>
<reference evidence="1 2" key="1">
    <citation type="submission" date="2015-12" db="EMBL/GenBank/DDBJ databases">
        <authorList>
            <person name="Shamseldin A."/>
            <person name="Moawad H."/>
            <person name="Abd El-Rahim W.M."/>
            <person name="Sadowsky M.J."/>
        </authorList>
    </citation>
    <scope>NUCLEOTIDE SEQUENCE [LARGE SCALE GENOMIC DNA]</scope>
    <source>
        <strain evidence="1 2">S43</strain>
    </source>
</reference>
<sequence length="160" mass="17007">MGSIVSAPADLVIATSDGIDVHFAGIDLDASLSAQAQEPPGGNGVRISLAAVRGEETMRRDGQFQAARLAWAQRRQDQVTEEEPVPLMPGFSVLDRVGVVLSDELGTEYRLVAGQAAGDGTEWESAWEFVPQPSEVSGTLRLQFTLDGAPTGKTCEVRVP</sequence>
<comment type="caution">
    <text evidence="1">The sequence shown here is derived from an EMBL/GenBank/DDBJ whole genome shotgun (WGS) entry which is preliminary data.</text>
</comment>